<feature type="transmembrane region" description="Helical" evidence="6">
    <location>
        <begin position="112"/>
        <end position="135"/>
    </location>
</feature>
<evidence type="ECO:0000256" key="3">
    <source>
        <dbReference type="ARBA" id="ARBA00022692"/>
    </source>
</evidence>
<dbReference type="InterPro" id="IPR019108">
    <property type="entry name" value="Caa3_assmbl_CtaG-rel"/>
</dbReference>
<feature type="transmembrane region" description="Helical" evidence="6">
    <location>
        <begin position="12"/>
        <end position="32"/>
    </location>
</feature>
<reference evidence="7 8" key="1">
    <citation type="submission" date="2016-11" db="EMBL/GenBank/DDBJ databases">
        <authorList>
            <person name="Jaros S."/>
            <person name="Januszkiewicz K."/>
            <person name="Wedrychowicz H."/>
        </authorList>
    </citation>
    <scope>NUCLEOTIDE SEQUENCE [LARGE SCALE GENOMIC DNA]</scope>
    <source>
        <strain evidence="7 8">CGMCC 1.10681</strain>
    </source>
</reference>
<proteinExistence type="predicted"/>
<keyword evidence="8" id="KW-1185">Reference proteome</keyword>
<dbReference type="Pfam" id="PF09678">
    <property type="entry name" value="Caa3_CtaG"/>
    <property type="match status" value="1"/>
</dbReference>
<evidence type="ECO:0000256" key="6">
    <source>
        <dbReference type="SAM" id="Phobius"/>
    </source>
</evidence>
<comment type="subcellular location">
    <subcellularLocation>
        <location evidence="1">Cell membrane</location>
        <topology evidence="1">Multi-pass membrane protein</topology>
    </subcellularLocation>
</comment>
<feature type="transmembrane region" description="Helical" evidence="6">
    <location>
        <begin position="81"/>
        <end position="100"/>
    </location>
</feature>
<dbReference type="GO" id="GO:0005886">
    <property type="term" value="C:plasma membrane"/>
    <property type="evidence" value="ECO:0007669"/>
    <property type="project" value="UniProtKB-SubCell"/>
</dbReference>
<evidence type="ECO:0000256" key="2">
    <source>
        <dbReference type="ARBA" id="ARBA00022475"/>
    </source>
</evidence>
<dbReference type="OrthoDB" id="128422at2"/>
<keyword evidence="5 6" id="KW-0472">Membrane</keyword>
<feature type="transmembrane region" description="Helical" evidence="6">
    <location>
        <begin position="44"/>
        <end position="61"/>
    </location>
</feature>
<evidence type="ECO:0000313" key="8">
    <source>
        <dbReference type="Proteomes" id="UP000184184"/>
    </source>
</evidence>
<keyword evidence="3 6" id="KW-0812">Transmembrane</keyword>
<keyword evidence="4 6" id="KW-1133">Transmembrane helix</keyword>
<evidence type="ECO:0000256" key="5">
    <source>
        <dbReference type="ARBA" id="ARBA00023136"/>
    </source>
</evidence>
<dbReference type="NCBIfam" id="TIGR02737">
    <property type="entry name" value="caa3_CtaG"/>
    <property type="match status" value="1"/>
</dbReference>
<gene>
    <name evidence="7" type="ORF">SAMN05216179_1133</name>
</gene>
<dbReference type="Proteomes" id="UP000184184">
    <property type="component" value="Unassembled WGS sequence"/>
</dbReference>
<feature type="transmembrane region" description="Helical" evidence="6">
    <location>
        <begin position="147"/>
        <end position="168"/>
    </location>
</feature>
<evidence type="ECO:0000256" key="4">
    <source>
        <dbReference type="ARBA" id="ARBA00022989"/>
    </source>
</evidence>
<dbReference type="RefSeq" id="WP_073200569.1">
    <property type="nucleotide sequence ID" value="NZ_FRCZ01000002.1"/>
</dbReference>
<evidence type="ECO:0000256" key="1">
    <source>
        <dbReference type="ARBA" id="ARBA00004651"/>
    </source>
</evidence>
<feature type="transmembrane region" description="Helical" evidence="6">
    <location>
        <begin position="180"/>
        <end position="202"/>
    </location>
</feature>
<protein>
    <submittedName>
        <fullName evidence="7">Putative membrane protein</fullName>
    </submittedName>
</protein>
<accession>A0A1M7MAE0</accession>
<keyword evidence="2" id="KW-1003">Cell membrane</keyword>
<organism evidence="7 8">
    <name type="scientific">Gracilibacillus kekensis</name>
    <dbReference type="NCBI Taxonomy" id="1027249"/>
    <lineage>
        <taxon>Bacteria</taxon>
        <taxon>Bacillati</taxon>
        <taxon>Bacillota</taxon>
        <taxon>Bacilli</taxon>
        <taxon>Bacillales</taxon>
        <taxon>Bacillaceae</taxon>
        <taxon>Gracilibacillus</taxon>
    </lineage>
</organism>
<name>A0A1M7MAE0_9BACI</name>
<dbReference type="InterPro" id="IPR014108">
    <property type="entry name" value="Caa3-assmbl_CtaG"/>
</dbReference>
<sequence>MLEDLQIFGFRALWSPYYAVFIVVLALVYYALFIRRKDSKKADMQQMLFFYGGLLLLYVIKGSPIDLLSHIMFTAHMIQMALYYLLFPILIIKGIPTWFWRKVFEVPVLKQILKLLTKPLIALLLFNGTFSFYHIPVIFDFAKANDIAHASISLTILFTAFIVWWPIFTPLKEMDTMSPLLKIGYIAANGILITPACALIIFSTDTIYTTYGATGGWIQALALCVPGDVLSGLSLSGPEMFSPIGVLEDQQLGGIVMKITQEIIYGAILARIFFPWFRSGTDKIDPLPENHQTEQI</sequence>
<evidence type="ECO:0000313" key="7">
    <source>
        <dbReference type="EMBL" id="SHM87731.1"/>
    </source>
</evidence>
<dbReference type="EMBL" id="FRCZ01000002">
    <property type="protein sequence ID" value="SHM87731.1"/>
    <property type="molecule type" value="Genomic_DNA"/>
</dbReference>
<dbReference type="STRING" id="1027249.SAMN05216179_1133"/>
<dbReference type="AlphaFoldDB" id="A0A1M7MAE0"/>